<keyword evidence="1" id="KW-0812">Transmembrane</keyword>
<evidence type="ECO:0000313" key="3">
    <source>
        <dbReference type="Proteomes" id="UP001236500"/>
    </source>
</evidence>
<dbReference type="EMBL" id="CP118605">
    <property type="protein sequence ID" value="WGL16271.1"/>
    <property type="molecule type" value="Genomic_DNA"/>
</dbReference>
<reference evidence="2 3" key="1">
    <citation type="submission" date="2023-02" db="EMBL/GenBank/DDBJ databases">
        <title>Description and genomic characterization of Microbulbifer bruguierae sp. nov., isolated from the sediment of mangrove plant Bruguiera sexangula.</title>
        <authorList>
            <person name="Long M."/>
        </authorList>
    </citation>
    <scope>NUCLEOTIDE SEQUENCE [LARGE SCALE GENOMIC DNA]</scope>
    <source>
        <strain evidence="2 3">H12</strain>
    </source>
</reference>
<proteinExistence type="predicted"/>
<dbReference type="Proteomes" id="UP001236500">
    <property type="component" value="Chromosome"/>
</dbReference>
<sequence>MTFIYIALAILWLTVGILAIRNTEDFDGITCLDETPLIWRLIIILFGPVIFLIYERHLFYAKAEPADEHLNIKR</sequence>
<gene>
    <name evidence="2" type="ORF">PVT68_16070</name>
</gene>
<protein>
    <submittedName>
        <fullName evidence="2">Uncharacterized protein</fullName>
    </submittedName>
</protein>
<dbReference type="RefSeq" id="WP_280319796.1">
    <property type="nucleotide sequence ID" value="NZ_CP118605.1"/>
</dbReference>
<name>A0ABY8NBG3_9GAMM</name>
<organism evidence="2 3">
    <name type="scientific">Microbulbifer bruguierae</name>
    <dbReference type="NCBI Taxonomy" id="3029061"/>
    <lineage>
        <taxon>Bacteria</taxon>
        <taxon>Pseudomonadati</taxon>
        <taxon>Pseudomonadota</taxon>
        <taxon>Gammaproteobacteria</taxon>
        <taxon>Cellvibrionales</taxon>
        <taxon>Microbulbiferaceae</taxon>
        <taxon>Microbulbifer</taxon>
    </lineage>
</organism>
<keyword evidence="3" id="KW-1185">Reference proteome</keyword>
<accession>A0ABY8NBG3</accession>
<keyword evidence="1" id="KW-1133">Transmembrane helix</keyword>
<evidence type="ECO:0000313" key="2">
    <source>
        <dbReference type="EMBL" id="WGL16271.1"/>
    </source>
</evidence>
<feature type="transmembrane region" description="Helical" evidence="1">
    <location>
        <begin position="37"/>
        <end position="54"/>
    </location>
</feature>
<keyword evidence="1" id="KW-0472">Membrane</keyword>
<evidence type="ECO:0000256" key="1">
    <source>
        <dbReference type="SAM" id="Phobius"/>
    </source>
</evidence>